<comment type="caution">
    <text evidence="2">The sequence shown here is derived from an EMBL/GenBank/DDBJ whole genome shotgun (WGS) entry which is preliminary data.</text>
</comment>
<evidence type="ECO:0000256" key="1">
    <source>
        <dbReference type="SAM" id="MobiDB-lite"/>
    </source>
</evidence>
<organism evidence="2 3">
    <name type="scientific">Seminavis robusta</name>
    <dbReference type="NCBI Taxonomy" id="568900"/>
    <lineage>
        <taxon>Eukaryota</taxon>
        <taxon>Sar</taxon>
        <taxon>Stramenopiles</taxon>
        <taxon>Ochrophyta</taxon>
        <taxon>Bacillariophyta</taxon>
        <taxon>Bacillariophyceae</taxon>
        <taxon>Bacillariophycidae</taxon>
        <taxon>Naviculales</taxon>
        <taxon>Naviculaceae</taxon>
        <taxon>Seminavis</taxon>
    </lineage>
</organism>
<protein>
    <recommendedName>
        <fullName evidence="4">Pseudouridine synthase RsuA/RluA-like domain-containing protein</fullName>
    </recommendedName>
</protein>
<name>A0A9N8DCI7_9STRA</name>
<keyword evidence="3" id="KW-1185">Reference proteome</keyword>
<feature type="compositionally biased region" description="Basic and acidic residues" evidence="1">
    <location>
        <begin position="570"/>
        <end position="612"/>
    </location>
</feature>
<accession>A0A9N8DCI7</accession>
<feature type="compositionally biased region" description="Low complexity" evidence="1">
    <location>
        <begin position="621"/>
        <end position="631"/>
    </location>
</feature>
<evidence type="ECO:0008006" key="4">
    <source>
        <dbReference type="Google" id="ProtNLM"/>
    </source>
</evidence>
<feature type="compositionally biased region" description="Basic residues" evidence="1">
    <location>
        <begin position="165"/>
        <end position="176"/>
    </location>
</feature>
<feature type="compositionally biased region" description="Basic residues" evidence="1">
    <location>
        <begin position="635"/>
        <end position="645"/>
    </location>
</feature>
<feature type="region of interest" description="Disordered" evidence="1">
    <location>
        <begin position="554"/>
        <end position="676"/>
    </location>
</feature>
<feature type="region of interest" description="Disordered" evidence="1">
    <location>
        <begin position="1"/>
        <end position="57"/>
    </location>
</feature>
<dbReference type="Gene3D" id="3.30.2350.10">
    <property type="entry name" value="Pseudouridine synthase"/>
    <property type="match status" value="1"/>
</dbReference>
<sequence>MGDQKHAASHQVKPRHHHKNHNHNHHPKKNNHKKTPSRHNSKNSHNSGPTKEDLWKGAEVKTLNEGWIVEMTGLDSKMHTVYARAVQTADCKHPSPCVQQVVDAVVDVAWKHIAKHILEQHDPDEMKRVDLDHRDQGAFPPASQLLKLGAVWLVNETSFLQHTDSKKHHHTKKKRLTHESDGERTPDWKDYVLRVHYAPSRYHAMEEVDWSKYCRGLLMGDQSVQVFLGDRLLPAYEHVPTAGYPDQKDGVIVYEDAEHGFAVINKPGTVPDHATVNNHAEDVLTVFAQVLHDREKETRSEPKGTDHSHDPLYKHLHHRSAHLNLPLPLDTETQGLVIISTKRPFNSYMTNLVEHPPLSAKGVIKKYKCLICVKTPEDMATLNNLQESRAIVKHFYHHNPNHKHHANFVSEIPSHQHRHEYGACHFRLLKIGTNHGLYAANVSPDATVGDTRLAQRLWGLGGVQNQSKTLNLGVTYVAQLEVEQVVDPEQLHTHLNKASRLTPQQLICGQLSALGFPLVGDGVHGGGTCEVWGHRHGWNRLALQCCEWSFPQPQWPHKEEEETPAANNAEEAKEAPATEAKETEEKEATTTTAEEKKEEAKEDDGWKTVEKKPHGHHVGRSRTPSPSQDSQSSRDKKRNHGHHHERTPSPSQDSQSSKDKPGTAAKKPQLEASPTERCVFRLNEAWWNPLLDQYHVDGF</sequence>
<reference evidence="2" key="1">
    <citation type="submission" date="2020-06" db="EMBL/GenBank/DDBJ databases">
        <authorList>
            <consortium name="Plant Systems Biology data submission"/>
        </authorList>
    </citation>
    <scope>NUCLEOTIDE SEQUENCE</scope>
    <source>
        <strain evidence="2">D6</strain>
    </source>
</reference>
<dbReference type="Proteomes" id="UP001153069">
    <property type="component" value="Unassembled WGS sequence"/>
</dbReference>
<feature type="region of interest" description="Disordered" evidence="1">
    <location>
        <begin position="163"/>
        <end position="183"/>
    </location>
</feature>
<proteinExistence type="predicted"/>
<gene>
    <name evidence="2" type="ORF">SEMRO_57_G033290.1</name>
</gene>
<feature type="compositionally biased region" description="Basic residues" evidence="1">
    <location>
        <begin position="12"/>
        <end position="42"/>
    </location>
</feature>
<dbReference type="OrthoDB" id="42077at2759"/>
<dbReference type="AlphaFoldDB" id="A0A9N8DCI7"/>
<dbReference type="EMBL" id="CAICTM010000056">
    <property type="protein sequence ID" value="CAB9499275.1"/>
    <property type="molecule type" value="Genomic_DNA"/>
</dbReference>
<evidence type="ECO:0000313" key="2">
    <source>
        <dbReference type="EMBL" id="CAB9499275.1"/>
    </source>
</evidence>
<evidence type="ECO:0000313" key="3">
    <source>
        <dbReference type="Proteomes" id="UP001153069"/>
    </source>
</evidence>